<protein>
    <submittedName>
        <fullName evidence="1">Uncharacterized protein</fullName>
    </submittedName>
</protein>
<comment type="caution">
    <text evidence="1">The sequence shown here is derived from an EMBL/GenBank/DDBJ whole genome shotgun (WGS) entry which is preliminary data.</text>
</comment>
<accession>A0A177YFG0</accession>
<proteinExistence type="predicted"/>
<evidence type="ECO:0000313" key="1">
    <source>
        <dbReference type="EMBL" id="OAK54040.1"/>
    </source>
</evidence>
<evidence type="ECO:0000313" key="2">
    <source>
        <dbReference type="Proteomes" id="UP000077519"/>
    </source>
</evidence>
<name>A0A177YFG0_9NOCA</name>
<reference evidence="1 2" key="1">
    <citation type="submission" date="2016-03" db="EMBL/GenBank/DDBJ databases">
        <title>Genome sequence of Rhodococcus kyotonensis KB10.</title>
        <authorList>
            <person name="Jeong H."/>
            <person name="Hong C.E."/>
            <person name="Jo S.H."/>
            <person name="Park J.M."/>
        </authorList>
    </citation>
    <scope>NUCLEOTIDE SEQUENCE [LARGE SCALE GENOMIC DNA]</scope>
    <source>
        <strain evidence="1 2">KB10</strain>
    </source>
</reference>
<keyword evidence="2" id="KW-1185">Reference proteome</keyword>
<dbReference type="AlphaFoldDB" id="A0A177YFG0"/>
<dbReference type="RefSeq" id="WP_068426391.1">
    <property type="nucleotide sequence ID" value="NZ_LVHI01000013.1"/>
</dbReference>
<dbReference type="EMBL" id="LVHI01000013">
    <property type="protein sequence ID" value="OAK54040.1"/>
    <property type="molecule type" value="Genomic_DNA"/>
</dbReference>
<dbReference type="Proteomes" id="UP000077519">
    <property type="component" value="Unassembled WGS sequence"/>
</dbReference>
<sequence>MAERGELNNPRPSTLQKFDTGLSWKPGSAANVYWESAQPVVLGRAPYKAGAGNVTVGLDPLTKLLAAQRDMHREIAGMEDGTSRVDDLRVALEKLDVAVSAIAGSFVTETLERNHGQHHKAIDSAIAALLEPPVDYDDPEREEKLYRRWLYGSPIEIDQATSRRFSRRLRDSRRR</sequence>
<organism evidence="1 2">
    <name type="scientific">Rhodococcoides kyotonense</name>
    <dbReference type="NCBI Taxonomy" id="398843"/>
    <lineage>
        <taxon>Bacteria</taxon>
        <taxon>Bacillati</taxon>
        <taxon>Actinomycetota</taxon>
        <taxon>Actinomycetes</taxon>
        <taxon>Mycobacteriales</taxon>
        <taxon>Nocardiaceae</taxon>
        <taxon>Rhodococcoides</taxon>
    </lineage>
</organism>
<gene>
    <name evidence="1" type="ORF">A3K89_21290</name>
</gene>